<accession>A0ACC3NYY2</accession>
<comment type="caution">
    <text evidence="1">The sequence shown here is derived from an EMBL/GenBank/DDBJ whole genome shotgun (WGS) entry which is preliminary data.</text>
</comment>
<protein>
    <submittedName>
        <fullName evidence="1">Uncharacterized protein</fullName>
    </submittedName>
</protein>
<reference evidence="1" key="1">
    <citation type="submission" date="2023-07" db="EMBL/GenBank/DDBJ databases">
        <title>Black Yeasts Isolated from many extreme environments.</title>
        <authorList>
            <person name="Coleine C."/>
            <person name="Stajich J.E."/>
            <person name="Selbmann L."/>
        </authorList>
    </citation>
    <scope>NUCLEOTIDE SEQUENCE</scope>
    <source>
        <strain evidence="1">CCFEE 5714</strain>
    </source>
</reference>
<proteinExistence type="predicted"/>
<evidence type="ECO:0000313" key="2">
    <source>
        <dbReference type="Proteomes" id="UP001281147"/>
    </source>
</evidence>
<organism evidence="1 2">
    <name type="scientific">Vermiconidia calcicola</name>
    <dbReference type="NCBI Taxonomy" id="1690605"/>
    <lineage>
        <taxon>Eukaryota</taxon>
        <taxon>Fungi</taxon>
        <taxon>Dikarya</taxon>
        <taxon>Ascomycota</taxon>
        <taxon>Pezizomycotina</taxon>
        <taxon>Dothideomycetes</taxon>
        <taxon>Dothideomycetidae</taxon>
        <taxon>Mycosphaerellales</taxon>
        <taxon>Extremaceae</taxon>
        <taxon>Vermiconidia</taxon>
    </lineage>
</organism>
<gene>
    <name evidence="1" type="ORF">LTR37_000458</name>
</gene>
<evidence type="ECO:0000313" key="1">
    <source>
        <dbReference type="EMBL" id="KAK3725488.1"/>
    </source>
</evidence>
<name>A0ACC3NYY2_9PEZI</name>
<dbReference type="EMBL" id="JAUTXU010000002">
    <property type="protein sequence ID" value="KAK3725488.1"/>
    <property type="molecule type" value="Genomic_DNA"/>
</dbReference>
<sequence>MERQAYLAERRARQTLLMQQFEQQRPIKLLNAYEHSSQADAVEQANASKSPLLVLPSEIRNPIYELVFAGLTVHVENASGFPSLLPGCKLARSICRADEDPRSVAVTIRSASEFNALHTHRHRHRTCMNIELKQDAVPPSYTIFGQMLSLLAACRQIHREAALIPYELTTFSFCHLTDLTPFTIVLAEEQRHAVRSVYLSILRGCAEIETAHMTKHSIRALKGVRNLAIFYELSILRAATFDVRDLDVRDPAQQDGEFKKIFAFGDAGLESVKVTIGSVDLWYRTFTGVVHFTTETLKAWARRMEHKILQHRPQNGQQSNRSDTGRRGLGAEKQDQ</sequence>
<dbReference type="Proteomes" id="UP001281147">
    <property type="component" value="Unassembled WGS sequence"/>
</dbReference>
<keyword evidence="2" id="KW-1185">Reference proteome</keyword>